<evidence type="ECO:0000313" key="1">
    <source>
        <dbReference type="EMBL" id="ONF91110.1"/>
    </source>
</evidence>
<reference evidence="1 2" key="1">
    <citation type="submission" date="2017-01" db="EMBL/GenBank/DDBJ databases">
        <title>Comparative genomic analysis of Brazilian Leptospira santarosai.</title>
        <authorList>
            <person name="Moreno L.Z."/>
            <person name="Miraglia F."/>
            <person name="Kremer F.S."/>
            <person name="Eslabao M.R."/>
            <person name="Lilenbaum W."/>
            <person name="Dellagostin O.A."/>
            <person name="Moreno A.M."/>
        </authorList>
    </citation>
    <scope>NUCLEOTIDE SEQUENCE [LARGE SCALE GENOMIC DNA]</scope>
    <source>
        <strain evidence="1 2">M52/8-19</strain>
    </source>
</reference>
<comment type="caution">
    <text evidence="1">The sequence shown here is derived from an EMBL/GenBank/DDBJ whole genome shotgun (WGS) entry which is preliminary data.</text>
</comment>
<proteinExistence type="predicted"/>
<gene>
    <name evidence="1" type="ORF">BWD14_18250</name>
</gene>
<organism evidence="1 2">
    <name type="scientific">Leptospira santarosai</name>
    <dbReference type="NCBI Taxonomy" id="28183"/>
    <lineage>
        <taxon>Bacteria</taxon>
        <taxon>Pseudomonadati</taxon>
        <taxon>Spirochaetota</taxon>
        <taxon>Spirochaetia</taxon>
        <taxon>Leptospirales</taxon>
        <taxon>Leptospiraceae</taxon>
        <taxon>Leptospira</taxon>
    </lineage>
</organism>
<accession>A0AB73LKL2</accession>
<dbReference type="EMBL" id="MTSU01000026">
    <property type="protein sequence ID" value="ONF91110.1"/>
    <property type="molecule type" value="Genomic_DNA"/>
</dbReference>
<protein>
    <submittedName>
        <fullName evidence="1">Uncharacterized protein</fullName>
    </submittedName>
</protein>
<evidence type="ECO:0000313" key="2">
    <source>
        <dbReference type="Proteomes" id="UP000189337"/>
    </source>
</evidence>
<dbReference type="Proteomes" id="UP000189337">
    <property type="component" value="Unassembled WGS sequence"/>
</dbReference>
<dbReference type="RefSeq" id="WP_046944118.1">
    <property type="nucleotide sequence ID" value="NZ_CP028370.1"/>
</dbReference>
<dbReference type="AlphaFoldDB" id="A0AB73LKL2"/>
<sequence length="346" mass="40490">MSDPLEYMMEAERDFHIAFAVCNESNRIGIGNVTLAVTLERVATLPDKYVNGYQETVNDLDLRVEENYLSIRFNYSRFMEGLTLPTESAESWNEFRSKLYESLKVAGVKLQNYLWLEVREITFYSRIVLEKNFEVYSQVIGSMSLFGKGVELQNGSFVFDSKLFSLRISRVVKNFNFEFNVRDSGFYFEPESALLLEFGLHDQEAFAEIFNRSIYLQELESQNVVKFYTNVLKNLSESIEHLILQDRLFKFFDVILSYNNENDKLAFKEELNKVNQLLLAGDRKMNEDWTRKTAQSQIYGSILEILEATFESESLLKQLRRSLEEKSYLVKELCEKLKGDVFIDHI</sequence>
<name>A0AB73LKL2_9LEPT</name>